<organism evidence="3">
    <name type="scientific">Harpegnathos saltator</name>
    <name type="common">Jerdon's jumping ant</name>
    <dbReference type="NCBI Taxonomy" id="610380"/>
    <lineage>
        <taxon>Eukaryota</taxon>
        <taxon>Metazoa</taxon>
        <taxon>Ecdysozoa</taxon>
        <taxon>Arthropoda</taxon>
        <taxon>Hexapoda</taxon>
        <taxon>Insecta</taxon>
        <taxon>Pterygota</taxon>
        <taxon>Neoptera</taxon>
        <taxon>Endopterygota</taxon>
        <taxon>Hymenoptera</taxon>
        <taxon>Apocrita</taxon>
        <taxon>Aculeata</taxon>
        <taxon>Formicoidea</taxon>
        <taxon>Formicidae</taxon>
        <taxon>Ponerinae</taxon>
        <taxon>Ponerini</taxon>
        <taxon>Harpegnathos</taxon>
    </lineage>
</organism>
<dbReference type="AlphaFoldDB" id="E2C9T0"/>
<dbReference type="PANTHER" id="PTHR47326">
    <property type="entry name" value="TRANSPOSABLE ELEMENT TC3 TRANSPOSASE-LIKE PROTEIN"/>
    <property type="match status" value="1"/>
</dbReference>
<evidence type="ECO:0000259" key="1">
    <source>
        <dbReference type="Pfam" id="PF13358"/>
    </source>
</evidence>
<accession>E2C9T0</accession>
<dbReference type="Pfam" id="PF13358">
    <property type="entry name" value="DDE_3"/>
    <property type="match status" value="1"/>
</dbReference>
<feature type="non-terminal residue" evidence="2">
    <location>
        <position position="177"/>
    </location>
</feature>
<dbReference type="Gene3D" id="3.30.420.10">
    <property type="entry name" value="Ribonuclease H-like superfamily/Ribonuclease H"/>
    <property type="match status" value="1"/>
</dbReference>
<dbReference type="EMBL" id="GL453897">
    <property type="protein sequence ID" value="EFN75320.1"/>
    <property type="molecule type" value="Genomic_DNA"/>
</dbReference>
<dbReference type="InParanoid" id="E2C9T0"/>
<dbReference type="Proteomes" id="UP000008237">
    <property type="component" value="Unassembled WGS sequence"/>
</dbReference>
<dbReference type="GO" id="GO:0003676">
    <property type="term" value="F:nucleic acid binding"/>
    <property type="evidence" value="ECO:0007669"/>
    <property type="project" value="InterPro"/>
</dbReference>
<evidence type="ECO:0000313" key="3">
    <source>
        <dbReference type="Proteomes" id="UP000008237"/>
    </source>
</evidence>
<dbReference type="OrthoDB" id="7540217at2759"/>
<dbReference type="InterPro" id="IPR036397">
    <property type="entry name" value="RNaseH_sf"/>
</dbReference>
<reference evidence="2 3" key="1">
    <citation type="journal article" date="2010" name="Science">
        <title>Genomic comparison of the ants Camponotus floridanus and Harpegnathos saltator.</title>
        <authorList>
            <person name="Bonasio R."/>
            <person name="Zhang G."/>
            <person name="Ye C."/>
            <person name="Mutti N.S."/>
            <person name="Fang X."/>
            <person name="Qin N."/>
            <person name="Donahue G."/>
            <person name="Yang P."/>
            <person name="Li Q."/>
            <person name="Li C."/>
            <person name="Zhang P."/>
            <person name="Huang Z."/>
            <person name="Berger S.L."/>
            <person name="Reinberg D."/>
            <person name="Wang J."/>
            <person name="Liebig J."/>
        </authorList>
    </citation>
    <scope>NUCLEOTIDE SEQUENCE [LARGE SCALE GENOMIC DNA]</scope>
    <source>
        <strain evidence="2 3">R22 G/1</strain>
    </source>
</reference>
<dbReference type="OMA" id="IVEWETN"/>
<name>E2C9T0_HARSA</name>
<evidence type="ECO:0000313" key="2">
    <source>
        <dbReference type="EMBL" id="EFN75320.1"/>
    </source>
</evidence>
<feature type="non-terminal residue" evidence="2">
    <location>
        <position position="1"/>
    </location>
</feature>
<dbReference type="PANTHER" id="PTHR47326:SF1">
    <property type="entry name" value="HTH PSQ-TYPE DOMAIN-CONTAINING PROTEIN"/>
    <property type="match status" value="1"/>
</dbReference>
<protein>
    <submittedName>
        <fullName evidence="2">Transposable element Tcb2 transposase</fullName>
    </submittedName>
</protein>
<gene>
    <name evidence="2" type="ORF">EAI_05247</name>
</gene>
<sequence>LWFFSDEKNFHQDQKINGRNDRWLCSHPTEVPRVMHTKFPATVMVLGVVSNEGHVMPPHFFRQGLRVNAAAYIEVLETVVKPWIDSVHGDRPYIFQQDSAPSHKAMTTKDWMTENFYGHITPNLWPPSSPDLNPLDYYVWGIVEWETNKHPHNNISSLKDAITTTMIKMNKEHLIQA</sequence>
<dbReference type="InterPro" id="IPR038717">
    <property type="entry name" value="Tc1-like_DDE_dom"/>
</dbReference>
<feature type="domain" description="Tc1-like transposase DDE" evidence="1">
    <location>
        <begin position="4"/>
        <end position="159"/>
    </location>
</feature>
<keyword evidence="3" id="KW-1185">Reference proteome</keyword>
<proteinExistence type="predicted"/>